<keyword evidence="3" id="KW-0813">Transport</keyword>
<evidence type="ECO:0000256" key="3">
    <source>
        <dbReference type="ARBA" id="ARBA00022448"/>
    </source>
</evidence>
<comment type="similarity">
    <text evidence="2">Belongs to the major facilitator superfamily. Folate-biopterin transporter (TC 2.A.71) family.</text>
</comment>
<evidence type="ECO:0000256" key="2">
    <source>
        <dbReference type="ARBA" id="ARBA00007015"/>
    </source>
</evidence>
<keyword evidence="5" id="KW-1133">Transmembrane helix</keyword>
<gene>
    <name evidence="9" type="ORF">Cvel_17766</name>
</gene>
<organism evidence="9">
    <name type="scientific">Chromera velia CCMP2878</name>
    <dbReference type="NCBI Taxonomy" id="1169474"/>
    <lineage>
        <taxon>Eukaryota</taxon>
        <taxon>Sar</taxon>
        <taxon>Alveolata</taxon>
        <taxon>Colpodellida</taxon>
        <taxon>Chromeraceae</taxon>
        <taxon>Chromera</taxon>
    </lineage>
</organism>
<dbReference type="InterPro" id="IPR036259">
    <property type="entry name" value="MFS_trans_sf"/>
</dbReference>
<proteinExistence type="inferred from homology"/>
<dbReference type="GO" id="GO:0016020">
    <property type="term" value="C:membrane"/>
    <property type="evidence" value="ECO:0007669"/>
    <property type="project" value="UniProtKB-SubCell"/>
</dbReference>
<feature type="region of interest" description="Disordered" evidence="7">
    <location>
        <begin position="604"/>
        <end position="638"/>
    </location>
</feature>
<keyword evidence="8" id="KW-0732">Signal</keyword>
<name>A0A0G4FN09_9ALVE</name>
<keyword evidence="4" id="KW-0812">Transmembrane</keyword>
<dbReference type="Pfam" id="PF03092">
    <property type="entry name" value="BT1"/>
    <property type="match status" value="1"/>
</dbReference>
<dbReference type="PANTHER" id="PTHR31585">
    <property type="entry name" value="FOLATE-BIOPTERIN TRANSPORTER 1, CHLOROPLASTIC"/>
    <property type="match status" value="1"/>
</dbReference>
<feature type="compositionally biased region" description="Basic and acidic residues" evidence="7">
    <location>
        <begin position="350"/>
        <end position="361"/>
    </location>
</feature>
<dbReference type="InterPro" id="IPR039309">
    <property type="entry name" value="BT1"/>
</dbReference>
<dbReference type="VEuPathDB" id="CryptoDB:Cvel_17766"/>
<feature type="region of interest" description="Disordered" evidence="7">
    <location>
        <begin position="324"/>
        <end position="361"/>
    </location>
</feature>
<dbReference type="NCBIfam" id="TIGR00788">
    <property type="entry name" value="fbt"/>
    <property type="match status" value="1"/>
</dbReference>
<evidence type="ECO:0000256" key="8">
    <source>
        <dbReference type="SAM" id="SignalP"/>
    </source>
</evidence>
<feature type="region of interest" description="Disordered" evidence="7">
    <location>
        <begin position="652"/>
        <end position="699"/>
    </location>
</feature>
<evidence type="ECO:0000256" key="4">
    <source>
        <dbReference type="ARBA" id="ARBA00022692"/>
    </source>
</evidence>
<evidence type="ECO:0008006" key="10">
    <source>
        <dbReference type="Google" id="ProtNLM"/>
    </source>
</evidence>
<dbReference type="CDD" id="cd17484">
    <property type="entry name" value="MFS_FBT"/>
    <property type="match status" value="1"/>
</dbReference>
<sequence length="699" mass="74449">MQPKISRLILCLSLCGLLLGERGSSAARSCQKPRPSVAFVEPKGGFAFRSTRGRRSSKFSGSEKRLLTAVDEEESIDETGVSAARGKVNGRKAGGGFPSTEGKTGRGEKSIQDALVSSLFSGIEPSPEIYAIMTVYFVQGALGIARLATNFFLKDELHLSPAEVSALTGVFFLPWYIKPLYGLMSDALPIGGYRRRSYLFLAGAVGCAAWLALSLLAKSVAVALVCNVAANLSLAVSDVVADGIVVEKTRRLQKEAEERGEEGGTASAGALQSLCWSANAAGGVTSAYFSGSLLETLSPQQVFSLTAAFPLLVSATSLIIQEDKVGGDREKEGREEEEEGQGGVVNGKEAAPKKETATEKQKAERMDLVESEIIATSLEGVVEKLKLLWSALKAKPVLYPTLFLVAWRATPSSDSAFFYFLSNQLNMQPEFFGRIRLVSALCSLLGVWVYNKYLKSLPVKEVLRWVTIVGVPLGLVQLLLVTGKNRELGIPDDWFALGEDGLFSVLGQIGFLPTLVIAAQMCPPGIEGTLFAALMSVSNLSGGISSELGALMTSALGVTEKDFTNLPLLIVLTNFLSLLPLPFIGLLDEIGSVDDQVAQIAMGQKGADEKGNGGVEGESMHSSSTVAGDVTEPTKGKFNPLHWWGHDRRAALSEGERGTAAPFSRPEKELKFPKGVGKNRKETVGASAGSEQGGKDSPR</sequence>
<comment type="subcellular location">
    <subcellularLocation>
        <location evidence="1">Membrane</location>
        <topology evidence="1">Multi-pass membrane protein</topology>
    </subcellularLocation>
</comment>
<evidence type="ECO:0000256" key="5">
    <source>
        <dbReference type="ARBA" id="ARBA00022989"/>
    </source>
</evidence>
<evidence type="ECO:0000256" key="7">
    <source>
        <dbReference type="SAM" id="MobiDB-lite"/>
    </source>
</evidence>
<reference evidence="9" key="1">
    <citation type="submission" date="2014-11" db="EMBL/GenBank/DDBJ databases">
        <authorList>
            <person name="Otto D Thomas"/>
            <person name="Naeem Raeece"/>
        </authorList>
    </citation>
    <scope>NUCLEOTIDE SEQUENCE</scope>
</reference>
<protein>
    <recommendedName>
        <fullName evidence="10">Folate/biopterin transporter</fullName>
    </recommendedName>
</protein>
<feature type="chain" id="PRO_5005188999" description="Folate/biopterin transporter" evidence="8">
    <location>
        <begin position="27"/>
        <end position="699"/>
    </location>
</feature>
<dbReference type="PhylomeDB" id="A0A0G4FN09"/>
<dbReference type="Gene3D" id="1.20.1250.20">
    <property type="entry name" value="MFS general substrate transporter like domains"/>
    <property type="match status" value="1"/>
</dbReference>
<evidence type="ECO:0000256" key="6">
    <source>
        <dbReference type="ARBA" id="ARBA00023136"/>
    </source>
</evidence>
<keyword evidence="6" id="KW-0472">Membrane</keyword>
<dbReference type="PANTHER" id="PTHR31585:SF0">
    <property type="entry name" value="FOLATE-BIOPTERIN TRANSPORTER 1, CHLOROPLASTIC"/>
    <property type="match status" value="1"/>
</dbReference>
<dbReference type="InterPro" id="IPR004324">
    <property type="entry name" value="FBT"/>
</dbReference>
<evidence type="ECO:0000313" key="9">
    <source>
        <dbReference type="EMBL" id="CEM15246.1"/>
    </source>
</evidence>
<accession>A0A0G4FN09</accession>
<evidence type="ECO:0000256" key="1">
    <source>
        <dbReference type="ARBA" id="ARBA00004141"/>
    </source>
</evidence>
<feature type="signal peptide" evidence="8">
    <location>
        <begin position="1"/>
        <end position="26"/>
    </location>
</feature>
<feature type="compositionally biased region" description="Basic and acidic residues" evidence="7">
    <location>
        <begin position="324"/>
        <end position="334"/>
    </location>
</feature>
<dbReference type="EMBL" id="CDMZ01000481">
    <property type="protein sequence ID" value="CEM15246.1"/>
    <property type="molecule type" value="Genomic_DNA"/>
</dbReference>
<dbReference type="SUPFAM" id="SSF103473">
    <property type="entry name" value="MFS general substrate transporter"/>
    <property type="match status" value="1"/>
</dbReference>
<dbReference type="AlphaFoldDB" id="A0A0G4FN09"/>